<evidence type="ECO:0000259" key="4">
    <source>
        <dbReference type="PROSITE" id="PS01124"/>
    </source>
</evidence>
<dbReference type="InterPro" id="IPR020449">
    <property type="entry name" value="Tscrpt_reg_AraC-type_HTH"/>
</dbReference>
<comment type="caution">
    <text evidence="5">The sequence shown here is derived from an EMBL/GenBank/DDBJ whole genome shotgun (WGS) entry which is preliminary data.</text>
</comment>
<sequence length="317" mass="34999">MRFQTFTTQGVALKERYEAWRERAWPSMAKMMQTDKPSGEFYSHIRSYQLGSMVLQEARMTGQTYTRTSQLIRSDGMDGISLGVSLAGRVHGETAVGSYKAGPNSVLFGDLSAPYTHNSTNAHYVTLVFNRKDIQRLVPHIDGLHGLVMTGKDAAPVVRQVTSLLQQLPDAGDETGAHLGDGLTGAFLSLLNSTGTVSLSEEAHLSRLRTEVRWIIQQRFREADLDVARIAAMSKVSRATLYRAFSDGEGISAYVTRVRLQMATAALADPGDVRLISEIALSVGFDQVCNFNRAFRRIYGCTPRDWRHHSRTIGAAA</sequence>
<dbReference type="GO" id="GO:0003700">
    <property type="term" value="F:DNA-binding transcription factor activity"/>
    <property type="evidence" value="ECO:0007669"/>
    <property type="project" value="InterPro"/>
</dbReference>
<dbReference type="PANTHER" id="PTHR46796">
    <property type="entry name" value="HTH-TYPE TRANSCRIPTIONAL ACTIVATOR RHAS-RELATED"/>
    <property type="match status" value="1"/>
</dbReference>
<protein>
    <recommendedName>
        <fullName evidence="4">HTH araC/xylS-type domain-containing protein</fullName>
    </recommendedName>
</protein>
<reference evidence="5 6" key="1">
    <citation type="journal article" date="2016" name="Front. Microbiol.">
        <title>Genomic Resource of Rice Seed Associated Bacteria.</title>
        <authorList>
            <person name="Midha S."/>
            <person name="Bansal K."/>
            <person name="Sharma S."/>
            <person name="Kumar N."/>
            <person name="Patil P.P."/>
            <person name="Chaudhry V."/>
            <person name="Patil P.B."/>
        </authorList>
    </citation>
    <scope>NUCLEOTIDE SEQUENCE [LARGE SCALE GENOMIC DNA]</scope>
    <source>
        <strain evidence="5 6">NS226</strain>
    </source>
</reference>
<keyword evidence="3" id="KW-0804">Transcription</keyword>
<name>A0A175R5M3_9HYPH</name>
<dbReference type="PATRIC" id="fig|401562.3.peg.2860"/>
<dbReference type="SMART" id="SM00342">
    <property type="entry name" value="HTH_ARAC"/>
    <property type="match status" value="1"/>
</dbReference>
<dbReference type="PROSITE" id="PS01124">
    <property type="entry name" value="HTH_ARAC_FAMILY_2"/>
    <property type="match status" value="1"/>
</dbReference>
<dbReference type="PRINTS" id="PR00032">
    <property type="entry name" value="HTHARAC"/>
</dbReference>
<dbReference type="PANTHER" id="PTHR46796:SF6">
    <property type="entry name" value="ARAC SUBFAMILY"/>
    <property type="match status" value="1"/>
</dbReference>
<evidence type="ECO:0000256" key="2">
    <source>
        <dbReference type="ARBA" id="ARBA00023125"/>
    </source>
</evidence>
<evidence type="ECO:0000313" key="5">
    <source>
        <dbReference type="EMBL" id="KTQ91227.1"/>
    </source>
</evidence>
<keyword evidence="2" id="KW-0238">DNA-binding</keyword>
<dbReference type="InterPro" id="IPR009057">
    <property type="entry name" value="Homeodomain-like_sf"/>
</dbReference>
<dbReference type="AlphaFoldDB" id="A0A175R5M3"/>
<dbReference type="PROSITE" id="PS00041">
    <property type="entry name" value="HTH_ARAC_FAMILY_1"/>
    <property type="match status" value="1"/>
</dbReference>
<dbReference type="InterPro" id="IPR018062">
    <property type="entry name" value="HTH_AraC-typ_CS"/>
</dbReference>
<dbReference type="SUPFAM" id="SSF46689">
    <property type="entry name" value="Homeodomain-like"/>
    <property type="match status" value="1"/>
</dbReference>
<organism evidence="5 6">
    <name type="scientific">Aureimonas ureilytica</name>
    <dbReference type="NCBI Taxonomy" id="401562"/>
    <lineage>
        <taxon>Bacteria</taxon>
        <taxon>Pseudomonadati</taxon>
        <taxon>Pseudomonadota</taxon>
        <taxon>Alphaproteobacteria</taxon>
        <taxon>Hyphomicrobiales</taxon>
        <taxon>Aurantimonadaceae</taxon>
        <taxon>Aureimonas</taxon>
    </lineage>
</organism>
<accession>A0A175R5M3</accession>
<gene>
    <name evidence="5" type="ORF">NS226_15745</name>
</gene>
<proteinExistence type="predicted"/>
<dbReference type="RefSeq" id="WP_058635770.1">
    <property type="nucleotide sequence ID" value="NZ_LDPZ01000034.1"/>
</dbReference>
<dbReference type="STRING" id="401562.NS365_02725"/>
<dbReference type="Gene3D" id="1.10.10.60">
    <property type="entry name" value="Homeodomain-like"/>
    <property type="match status" value="1"/>
</dbReference>
<evidence type="ECO:0000256" key="1">
    <source>
        <dbReference type="ARBA" id="ARBA00023015"/>
    </source>
</evidence>
<dbReference type="GO" id="GO:0043565">
    <property type="term" value="F:sequence-specific DNA binding"/>
    <property type="evidence" value="ECO:0007669"/>
    <property type="project" value="InterPro"/>
</dbReference>
<dbReference type="Pfam" id="PF12833">
    <property type="entry name" value="HTH_18"/>
    <property type="match status" value="1"/>
</dbReference>
<evidence type="ECO:0000313" key="6">
    <source>
        <dbReference type="Proteomes" id="UP000078272"/>
    </source>
</evidence>
<feature type="domain" description="HTH araC/xylS-type" evidence="4">
    <location>
        <begin position="210"/>
        <end position="309"/>
    </location>
</feature>
<keyword evidence="1" id="KW-0805">Transcription regulation</keyword>
<dbReference type="Proteomes" id="UP000078272">
    <property type="component" value="Unassembled WGS sequence"/>
</dbReference>
<dbReference type="InterPro" id="IPR050204">
    <property type="entry name" value="AraC_XylS_family_regulators"/>
</dbReference>
<dbReference type="InterPro" id="IPR018060">
    <property type="entry name" value="HTH_AraC"/>
</dbReference>
<dbReference type="EMBL" id="LDPZ01000034">
    <property type="protein sequence ID" value="KTQ91227.1"/>
    <property type="molecule type" value="Genomic_DNA"/>
</dbReference>
<evidence type="ECO:0000256" key="3">
    <source>
        <dbReference type="ARBA" id="ARBA00023163"/>
    </source>
</evidence>